<dbReference type="SUPFAM" id="SSF52091">
    <property type="entry name" value="SpoIIaa-like"/>
    <property type="match status" value="1"/>
</dbReference>
<dbReference type="InterPro" id="IPR036513">
    <property type="entry name" value="STAS_dom_sf"/>
</dbReference>
<accession>A0A2R4T707</accession>
<name>A0A2R4T707_9ACTN</name>
<proteinExistence type="predicted"/>
<organism evidence="2 3">
    <name type="scientific">Streptomyces lunaelactis</name>
    <dbReference type="NCBI Taxonomy" id="1535768"/>
    <lineage>
        <taxon>Bacteria</taxon>
        <taxon>Bacillati</taxon>
        <taxon>Actinomycetota</taxon>
        <taxon>Actinomycetes</taxon>
        <taxon>Kitasatosporales</taxon>
        <taxon>Streptomycetaceae</taxon>
        <taxon>Streptomyces</taxon>
    </lineage>
</organism>
<keyword evidence="3" id="KW-1185">Reference proteome</keyword>
<evidence type="ECO:0000313" key="2">
    <source>
        <dbReference type="EMBL" id="AVZ74919.1"/>
    </source>
</evidence>
<dbReference type="RefSeq" id="WP_108151814.1">
    <property type="nucleotide sequence ID" value="NZ_CP026304.1"/>
</dbReference>
<dbReference type="AlphaFoldDB" id="A0A2R4T707"/>
<dbReference type="InterPro" id="IPR002645">
    <property type="entry name" value="STAS_dom"/>
</dbReference>
<evidence type="ECO:0000259" key="1">
    <source>
        <dbReference type="PROSITE" id="PS50801"/>
    </source>
</evidence>
<sequence>MDATQPIVVRIAGNVTPADVPRLCDELCAQLMDTDATEAICDVGELGRPDLAAVNAVARLQLTARRMGCRILLRNAAPELRALLDLAGLGEAARPIAPARAGPGAGRDPSPD</sequence>
<dbReference type="OrthoDB" id="4335181at2"/>
<protein>
    <recommendedName>
        <fullName evidence="1">STAS domain-containing protein</fullName>
    </recommendedName>
</protein>
<dbReference type="KEGG" id="slk:SLUN_24815"/>
<evidence type="ECO:0000313" key="3">
    <source>
        <dbReference type="Proteomes" id="UP000244201"/>
    </source>
</evidence>
<reference evidence="2 3" key="1">
    <citation type="submission" date="2018-01" db="EMBL/GenBank/DDBJ databases">
        <title>Complete genome sequence of Streptomyces lunaelactis MM109T, a Ferroverdin A producer isolated from cave moonmilk deposits.</title>
        <authorList>
            <person name="Naome A."/>
            <person name="Martinet L."/>
            <person name="Maciejewska M."/>
            <person name="Anderssen S."/>
            <person name="Adam D."/>
            <person name="Tenconi E."/>
            <person name="Deflandre B."/>
            <person name="Arguelles-Arias A."/>
            <person name="Calusinska M."/>
            <person name="Copieters W."/>
            <person name="Karim L."/>
            <person name="Hanikenne M."/>
            <person name="Baurain D."/>
            <person name="van Wezel G."/>
            <person name="Smargiasso N."/>
            <person name="de Pauw E."/>
            <person name="Delfosse P."/>
            <person name="Rigali S."/>
        </authorList>
    </citation>
    <scope>NUCLEOTIDE SEQUENCE [LARGE SCALE GENOMIC DNA]</scope>
    <source>
        <strain evidence="2 3">MM109</strain>
    </source>
</reference>
<dbReference type="EMBL" id="CP026304">
    <property type="protein sequence ID" value="AVZ74919.1"/>
    <property type="molecule type" value="Genomic_DNA"/>
</dbReference>
<dbReference type="InterPro" id="IPR058548">
    <property type="entry name" value="MlaB-like_STAS"/>
</dbReference>
<feature type="domain" description="STAS" evidence="1">
    <location>
        <begin position="1"/>
        <end position="89"/>
    </location>
</feature>
<gene>
    <name evidence="2" type="ORF">SLUN_24815</name>
</gene>
<dbReference type="GeneID" id="55658473"/>
<dbReference type="Proteomes" id="UP000244201">
    <property type="component" value="Chromosome"/>
</dbReference>
<dbReference type="PROSITE" id="PS50801">
    <property type="entry name" value="STAS"/>
    <property type="match status" value="1"/>
</dbReference>
<dbReference type="Pfam" id="PF13466">
    <property type="entry name" value="STAS_2"/>
    <property type="match status" value="1"/>
</dbReference>
<dbReference type="Gene3D" id="3.30.750.24">
    <property type="entry name" value="STAS domain"/>
    <property type="match status" value="1"/>
</dbReference>